<feature type="non-terminal residue" evidence="1">
    <location>
        <position position="1"/>
    </location>
</feature>
<dbReference type="Gene3D" id="6.10.250.1890">
    <property type="match status" value="1"/>
</dbReference>
<dbReference type="EMBL" id="WIVT01000239">
    <property type="protein sequence ID" value="MQU19518.1"/>
    <property type="molecule type" value="Genomic_DNA"/>
</dbReference>
<dbReference type="AlphaFoldDB" id="A0A7X1XWR3"/>
<evidence type="ECO:0000313" key="1">
    <source>
        <dbReference type="EMBL" id="MQU19518.1"/>
    </source>
</evidence>
<evidence type="ECO:0000313" key="2">
    <source>
        <dbReference type="Proteomes" id="UP000443000"/>
    </source>
</evidence>
<name>A0A7X1XWR3_9PSED</name>
<organism evidence="1 2">
    <name type="scientific">Pseudomonas helleri</name>
    <dbReference type="NCBI Taxonomy" id="1608996"/>
    <lineage>
        <taxon>Bacteria</taxon>
        <taxon>Pseudomonadati</taxon>
        <taxon>Pseudomonadota</taxon>
        <taxon>Gammaproteobacteria</taxon>
        <taxon>Pseudomonadales</taxon>
        <taxon>Pseudomonadaceae</taxon>
        <taxon>Pseudomonas</taxon>
    </lineage>
</organism>
<gene>
    <name evidence="1" type="ORF">GHN41_24255</name>
</gene>
<sequence length="53" mass="6182">EVDYLCRQEWALDAQDILWRRTKLGLFTTAAEQESLAHYMASLNLKQRKVEAA</sequence>
<protein>
    <submittedName>
        <fullName evidence="1">Glycerol-3-phosphate dehydrogenase</fullName>
    </submittedName>
</protein>
<dbReference type="Proteomes" id="UP000443000">
    <property type="component" value="Unassembled WGS sequence"/>
</dbReference>
<reference evidence="1 2" key="1">
    <citation type="submission" date="2019-10" db="EMBL/GenBank/DDBJ databases">
        <title>Evaluation of single-gene subtyping targets for Pseudomonas.</title>
        <authorList>
            <person name="Reichler S.J."/>
            <person name="Orsi R.H."/>
            <person name="Wiedmann M."/>
            <person name="Martin N.H."/>
            <person name="Murphy S.I."/>
        </authorList>
    </citation>
    <scope>NUCLEOTIDE SEQUENCE [LARGE SCALE GENOMIC DNA]</scope>
    <source>
        <strain evidence="1 2">FSL R10-1594</strain>
    </source>
</reference>
<comment type="caution">
    <text evidence="1">The sequence shown here is derived from an EMBL/GenBank/DDBJ whole genome shotgun (WGS) entry which is preliminary data.</text>
</comment>
<proteinExistence type="predicted"/>
<accession>A0A7X1XWR3</accession>